<proteinExistence type="predicted"/>
<evidence type="ECO:0000313" key="4">
    <source>
        <dbReference type="Proteomes" id="UP001642409"/>
    </source>
</evidence>
<keyword evidence="4" id="KW-1185">Reference proteome</keyword>
<name>A0AA86N4Y4_9EUKA</name>
<dbReference type="EMBL" id="CAXDID020000851">
    <property type="protein sequence ID" value="CAL6115058.1"/>
    <property type="molecule type" value="Genomic_DNA"/>
</dbReference>
<evidence type="ECO:0000313" key="3">
    <source>
        <dbReference type="EMBL" id="CAL6115058.1"/>
    </source>
</evidence>
<dbReference type="AlphaFoldDB" id="A0AA86N4Y4"/>
<reference evidence="3 4" key="2">
    <citation type="submission" date="2024-07" db="EMBL/GenBank/DDBJ databases">
        <authorList>
            <person name="Akdeniz Z."/>
        </authorList>
    </citation>
    <scope>NUCLEOTIDE SEQUENCE [LARGE SCALE GENOMIC DNA]</scope>
</reference>
<reference evidence="2" key="1">
    <citation type="submission" date="2023-06" db="EMBL/GenBank/DDBJ databases">
        <authorList>
            <person name="Kurt Z."/>
        </authorList>
    </citation>
    <scope>NUCLEOTIDE SEQUENCE</scope>
</reference>
<keyword evidence="1" id="KW-1133">Transmembrane helix</keyword>
<sequence>MQSDCLNACSNGYCNNTYSYSYGRNMYNCVQNPSGIFNTLEKCNNNCTSGYCNQTYNNNHSRYEYNCTNNDASIYNSYNSCSDNCYDGYCDSSYSYSHSRYEYSCVKYTTDNNACYLMLLLIPAFFSFIITIVCCCYKQNKVGRTTKTIQKQALKQQRDELIIQTVTEVTLPNGQTGLFVPHSNSTRQITKNEPSSDLLSATYLLTTASLNGGSKFSTVPNCSKSTGLDNQNADYHNRRLCHQYHSE</sequence>
<evidence type="ECO:0000313" key="2">
    <source>
        <dbReference type="EMBL" id="CAI9912826.1"/>
    </source>
</evidence>
<feature type="transmembrane region" description="Helical" evidence="1">
    <location>
        <begin position="116"/>
        <end position="137"/>
    </location>
</feature>
<evidence type="ECO:0000256" key="1">
    <source>
        <dbReference type="SAM" id="Phobius"/>
    </source>
</evidence>
<accession>A0AA86N4Y4</accession>
<comment type="caution">
    <text evidence="2">The sequence shown here is derived from an EMBL/GenBank/DDBJ whole genome shotgun (WGS) entry which is preliminary data.</text>
</comment>
<gene>
    <name evidence="2" type="ORF">HINF_LOCUS471</name>
    <name evidence="3" type="ORF">HINF_LOCUS78456</name>
</gene>
<dbReference type="EMBL" id="CATOUU010000004">
    <property type="protein sequence ID" value="CAI9912826.1"/>
    <property type="molecule type" value="Genomic_DNA"/>
</dbReference>
<organism evidence="2">
    <name type="scientific">Hexamita inflata</name>
    <dbReference type="NCBI Taxonomy" id="28002"/>
    <lineage>
        <taxon>Eukaryota</taxon>
        <taxon>Metamonada</taxon>
        <taxon>Diplomonadida</taxon>
        <taxon>Hexamitidae</taxon>
        <taxon>Hexamitinae</taxon>
        <taxon>Hexamita</taxon>
    </lineage>
</organism>
<dbReference type="Proteomes" id="UP001642409">
    <property type="component" value="Unassembled WGS sequence"/>
</dbReference>
<protein>
    <submittedName>
        <fullName evidence="3">Hypothetical_protein</fullName>
    </submittedName>
</protein>
<keyword evidence="1" id="KW-0812">Transmembrane</keyword>
<keyword evidence="1" id="KW-0472">Membrane</keyword>